<keyword evidence="6" id="KW-1185">Reference proteome</keyword>
<dbReference type="GO" id="GO:0070527">
    <property type="term" value="P:platelet aggregation"/>
    <property type="evidence" value="ECO:0007669"/>
    <property type="project" value="TreeGrafter"/>
</dbReference>
<feature type="domain" description="Fibrinogen C-terminal" evidence="4">
    <location>
        <begin position="87"/>
        <end position="310"/>
    </location>
</feature>
<dbReference type="GO" id="GO:0005577">
    <property type="term" value="C:fibrinogen complex"/>
    <property type="evidence" value="ECO:0007669"/>
    <property type="project" value="TreeGrafter"/>
</dbReference>
<name>A0A9N7YJT9_PLEPL</name>
<dbReference type="GO" id="GO:0072377">
    <property type="term" value="P:blood coagulation, common pathway"/>
    <property type="evidence" value="ECO:0007669"/>
    <property type="project" value="TreeGrafter"/>
</dbReference>
<reference evidence="5" key="1">
    <citation type="submission" date="2020-03" db="EMBL/GenBank/DDBJ databases">
        <authorList>
            <person name="Weist P."/>
        </authorList>
    </citation>
    <scope>NUCLEOTIDE SEQUENCE</scope>
</reference>
<keyword evidence="2" id="KW-0964">Secreted</keyword>
<dbReference type="GO" id="GO:0034116">
    <property type="term" value="P:positive regulation of heterotypic cell-cell adhesion"/>
    <property type="evidence" value="ECO:0007669"/>
    <property type="project" value="TreeGrafter"/>
</dbReference>
<dbReference type="InterPro" id="IPR002181">
    <property type="entry name" value="Fibrinogen_a/b/g_C_dom"/>
</dbReference>
<sequence>MGVDGSQLLFKTWRCAYASLWRRFSVRCEPGVEVNADKSSFSRNLFVMEVSWKVVKGEGRKQLMHQGDQKLFQVVLLLLLAPALISCHVAQYPTDCSHINENGYSHQSGPYSIYPAGENLRVEVNCQMSPDKPAWTVIQTRMDGTVNFYRPWTQYKVGFGSVMGEHWLGLDNLHYLTSGPTKFELQVDMEDFEGNKASAHYGLFSVDSECTGYNLTVSGFTDKGAGDSMISHNGMKFSTFDRDQDMWPENCASNFMGGFWYNTCHHANPNGVYRWGQEKTPFATGVIWYSWKTTHDYSVKSIVMKIIEVEVLSNLDNQEYICIYRFRVHGSPSDVEDDVTDLRKPVAATPPQEIMCLCVWLRCFLVLPGTTLPVRTAKVFNMGEERRRTAFHSASTSGASRGAAPVTGYLGSLSGR</sequence>
<evidence type="ECO:0000256" key="3">
    <source>
        <dbReference type="ARBA" id="ARBA00023157"/>
    </source>
</evidence>
<accession>A0A9N7YJT9</accession>
<dbReference type="InterPro" id="IPR014716">
    <property type="entry name" value="Fibrinogen_a/b/g_C_1"/>
</dbReference>
<dbReference type="PANTHER" id="PTHR47221:SF7">
    <property type="entry name" value="FIBRINOGEN BETA CHAIN"/>
    <property type="match status" value="1"/>
</dbReference>
<proteinExistence type="predicted"/>
<dbReference type="CDD" id="cd00087">
    <property type="entry name" value="FReD"/>
    <property type="match status" value="1"/>
</dbReference>
<dbReference type="AlphaFoldDB" id="A0A9N7YJT9"/>
<evidence type="ECO:0000256" key="2">
    <source>
        <dbReference type="ARBA" id="ARBA00022525"/>
    </source>
</evidence>
<dbReference type="SMART" id="SM00186">
    <property type="entry name" value="FBG"/>
    <property type="match status" value="1"/>
</dbReference>
<evidence type="ECO:0000313" key="5">
    <source>
        <dbReference type="EMBL" id="CAB1426799.1"/>
    </source>
</evidence>
<dbReference type="Proteomes" id="UP001153269">
    <property type="component" value="Unassembled WGS sequence"/>
</dbReference>
<comment type="caution">
    <text evidence="5">The sequence shown here is derived from an EMBL/GenBank/DDBJ whole genome shotgun (WGS) entry which is preliminary data.</text>
</comment>
<keyword evidence="3" id="KW-1015">Disulfide bond</keyword>
<organism evidence="5 6">
    <name type="scientific">Pleuronectes platessa</name>
    <name type="common">European plaice</name>
    <dbReference type="NCBI Taxonomy" id="8262"/>
    <lineage>
        <taxon>Eukaryota</taxon>
        <taxon>Metazoa</taxon>
        <taxon>Chordata</taxon>
        <taxon>Craniata</taxon>
        <taxon>Vertebrata</taxon>
        <taxon>Euteleostomi</taxon>
        <taxon>Actinopterygii</taxon>
        <taxon>Neopterygii</taxon>
        <taxon>Teleostei</taxon>
        <taxon>Neoteleostei</taxon>
        <taxon>Acanthomorphata</taxon>
        <taxon>Carangaria</taxon>
        <taxon>Pleuronectiformes</taxon>
        <taxon>Pleuronectoidei</taxon>
        <taxon>Pleuronectidae</taxon>
        <taxon>Pleuronectes</taxon>
    </lineage>
</organism>
<gene>
    <name evidence="5" type="ORF">PLEPLA_LOCUS14737</name>
</gene>
<dbReference type="GO" id="GO:0005201">
    <property type="term" value="F:extracellular matrix structural constituent"/>
    <property type="evidence" value="ECO:0007669"/>
    <property type="project" value="TreeGrafter"/>
</dbReference>
<dbReference type="EMBL" id="CADEAL010000917">
    <property type="protein sequence ID" value="CAB1426799.1"/>
    <property type="molecule type" value="Genomic_DNA"/>
</dbReference>
<dbReference type="PROSITE" id="PS51406">
    <property type="entry name" value="FIBRINOGEN_C_2"/>
    <property type="match status" value="1"/>
</dbReference>
<dbReference type="Pfam" id="PF00147">
    <property type="entry name" value="Fibrinogen_C"/>
    <property type="match status" value="1"/>
</dbReference>
<comment type="subcellular location">
    <subcellularLocation>
        <location evidence="1">Secreted</location>
    </subcellularLocation>
</comment>
<dbReference type="PANTHER" id="PTHR47221">
    <property type="entry name" value="FIBRINOGEN ALPHA CHAIN"/>
    <property type="match status" value="1"/>
</dbReference>
<dbReference type="SUPFAM" id="SSF56496">
    <property type="entry name" value="Fibrinogen C-terminal domain-like"/>
    <property type="match status" value="1"/>
</dbReference>
<protein>
    <recommendedName>
        <fullName evidence="4">Fibrinogen C-terminal domain-containing protein</fullName>
    </recommendedName>
</protein>
<dbReference type="InterPro" id="IPR037579">
    <property type="entry name" value="FIB_ANG-like"/>
</dbReference>
<evidence type="ECO:0000256" key="1">
    <source>
        <dbReference type="ARBA" id="ARBA00004613"/>
    </source>
</evidence>
<evidence type="ECO:0000259" key="4">
    <source>
        <dbReference type="PROSITE" id="PS51406"/>
    </source>
</evidence>
<dbReference type="InterPro" id="IPR036056">
    <property type="entry name" value="Fibrinogen-like_C"/>
</dbReference>
<dbReference type="Gene3D" id="3.90.215.10">
    <property type="entry name" value="Gamma Fibrinogen, chain A, domain 1"/>
    <property type="match status" value="1"/>
</dbReference>
<dbReference type="GO" id="GO:0030674">
    <property type="term" value="F:protein-macromolecule adaptor activity"/>
    <property type="evidence" value="ECO:0007669"/>
    <property type="project" value="TreeGrafter"/>
</dbReference>
<evidence type="ECO:0000313" key="6">
    <source>
        <dbReference type="Proteomes" id="UP001153269"/>
    </source>
</evidence>
<dbReference type="GO" id="GO:0042730">
    <property type="term" value="P:fibrinolysis"/>
    <property type="evidence" value="ECO:0007669"/>
    <property type="project" value="TreeGrafter"/>
</dbReference>